<sequence>MTGRGSLHDRSSGGSRSGAGVSPGNGPQIGFGAALDQFAPAEAVELAAHAEASGFSGVMAADRFQPWVPRQGEAGFAWTVLGAMGQVTSGDLGTGMTVPGYRWHPAMVAQASATLAALYPGRHWLGVGSGEAIDEHVTGGYWPETAERINRMFEAVELIHKLFSASLAGRDVKHSGQYFTLESTRLWTMPPVAPEILVATSGPVTAKRAGRTVDGIIIDGAGYDKIPALFSRFAEGAREVGRGPGTRVLRLHLSWTPTLEEAVANAVTEWPNGGLRFPRSDIRSPFEFEQLARLVRPEDFEGRMVVSEDPDVHRAAIQRHLDLGFDRVYLHNVGRNQREWIDVFGRDVLPKLVA</sequence>
<feature type="compositionally biased region" description="Basic and acidic residues" evidence="2">
    <location>
        <begin position="1"/>
        <end position="11"/>
    </location>
</feature>
<protein>
    <submittedName>
        <fullName evidence="4">TIGR03557 family F420-dependent LLM class oxidoreductase</fullName>
    </submittedName>
</protein>
<evidence type="ECO:0000256" key="1">
    <source>
        <dbReference type="ARBA" id="ARBA00023002"/>
    </source>
</evidence>
<gene>
    <name evidence="4" type="ORF">GCM10022239_27230</name>
</gene>
<dbReference type="RefSeq" id="WP_344757662.1">
    <property type="nucleotide sequence ID" value="NZ_BAABAE010000005.1"/>
</dbReference>
<keyword evidence="1" id="KW-0560">Oxidoreductase</keyword>
<evidence type="ECO:0000256" key="2">
    <source>
        <dbReference type="SAM" id="MobiDB-lite"/>
    </source>
</evidence>
<dbReference type="CDD" id="cd01097">
    <property type="entry name" value="Tetrahydromethanopterin_reductase"/>
    <property type="match status" value="1"/>
</dbReference>
<dbReference type="PANTHER" id="PTHR43244">
    <property type="match status" value="1"/>
</dbReference>
<dbReference type="Proteomes" id="UP001501004">
    <property type="component" value="Unassembled WGS sequence"/>
</dbReference>
<proteinExistence type="predicted"/>
<dbReference type="InterPro" id="IPR050564">
    <property type="entry name" value="F420-G6PD/mer"/>
</dbReference>
<accession>A0ABP7G365</accession>
<dbReference type="Pfam" id="PF00296">
    <property type="entry name" value="Bac_luciferase"/>
    <property type="match status" value="1"/>
</dbReference>
<reference evidence="5" key="1">
    <citation type="journal article" date="2019" name="Int. J. Syst. Evol. Microbiol.">
        <title>The Global Catalogue of Microorganisms (GCM) 10K type strain sequencing project: providing services to taxonomists for standard genome sequencing and annotation.</title>
        <authorList>
            <consortium name="The Broad Institute Genomics Platform"/>
            <consortium name="The Broad Institute Genome Sequencing Center for Infectious Disease"/>
            <person name="Wu L."/>
            <person name="Ma J."/>
        </authorList>
    </citation>
    <scope>NUCLEOTIDE SEQUENCE [LARGE SCALE GENOMIC DNA]</scope>
    <source>
        <strain evidence="5">JCM 16949</strain>
    </source>
</reference>
<dbReference type="Gene3D" id="3.20.20.30">
    <property type="entry name" value="Luciferase-like domain"/>
    <property type="match status" value="1"/>
</dbReference>
<dbReference type="EMBL" id="BAABAE010000005">
    <property type="protein sequence ID" value="GAA3750528.1"/>
    <property type="molecule type" value="Genomic_DNA"/>
</dbReference>
<feature type="domain" description="Luciferase-like" evidence="3">
    <location>
        <begin position="33"/>
        <end position="326"/>
    </location>
</feature>
<dbReference type="InterPro" id="IPR011251">
    <property type="entry name" value="Luciferase-like_dom"/>
</dbReference>
<evidence type="ECO:0000313" key="4">
    <source>
        <dbReference type="EMBL" id="GAA3750528.1"/>
    </source>
</evidence>
<keyword evidence="5" id="KW-1185">Reference proteome</keyword>
<organism evidence="4 5">
    <name type="scientific">Leifsonella bigeumensis</name>
    <dbReference type="NCBI Taxonomy" id="433643"/>
    <lineage>
        <taxon>Bacteria</taxon>
        <taxon>Bacillati</taxon>
        <taxon>Actinomycetota</taxon>
        <taxon>Actinomycetes</taxon>
        <taxon>Micrococcales</taxon>
        <taxon>Microbacteriaceae</taxon>
        <taxon>Leifsonella</taxon>
    </lineage>
</organism>
<feature type="compositionally biased region" description="Gly residues" evidence="2">
    <location>
        <begin position="15"/>
        <end position="25"/>
    </location>
</feature>
<evidence type="ECO:0000259" key="3">
    <source>
        <dbReference type="Pfam" id="PF00296"/>
    </source>
</evidence>
<comment type="caution">
    <text evidence="4">The sequence shown here is derived from an EMBL/GenBank/DDBJ whole genome shotgun (WGS) entry which is preliminary data.</text>
</comment>
<dbReference type="PANTHER" id="PTHR43244:SF1">
    <property type="entry name" value="5,10-METHYLENETETRAHYDROMETHANOPTERIN REDUCTASE"/>
    <property type="match status" value="1"/>
</dbReference>
<dbReference type="SUPFAM" id="SSF51679">
    <property type="entry name" value="Bacterial luciferase-like"/>
    <property type="match status" value="1"/>
</dbReference>
<dbReference type="InterPro" id="IPR036661">
    <property type="entry name" value="Luciferase-like_sf"/>
</dbReference>
<dbReference type="NCBIfam" id="TIGR03557">
    <property type="entry name" value="F420_G6P_family"/>
    <property type="match status" value="1"/>
</dbReference>
<name>A0ABP7G365_9MICO</name>
<feature type="region of interest" description="Disordered" evidence="2">
    <location>
        <begin position="1"/>
        <end position="25"/>
    </location>
</feature>
<evidence type="ECO:0000313" key="5">
    <source>
        <dbReference type="Proteomes" id="UP001501004"/>
    </source>
</evidence>
<dbReference type="InterPro" id="IPR019945">
    <property type="entry name" value="F420_G6P_DH-rel"/>
</dbReference>